<evidence type="ECO:0000259" key="2">
    <source>
        <dbReference type="Pfam" id="PF05729"/>
    </source>
</evidence>
<keyword evidence="1" id="KW-1133">Transmembrane helix</keyword>
<feature type="domain" description="NACHT" evidence="2">
    <location>
        <begin position="146"/>
        <end position="305"/>
    </location>
</feature>
<feature type="transmembrane region" description="Helical" evidence="1">
    <location>
        <begin position="46"/>
        <end position="65"/>
    </location>
</feature>
<dbReference type="EMBL" id="BAABAQ010000004">
    <property type="protein sequence ID" value="GAA4190259.1"/>
    <property type="molecule type" value="Genomic_DNA"/>
</dbReference>
<dbReference type="Proteomes" id="UP001501251">
    <property type="component" value="Unassembled WGS sequence"/>
</dbReference>
<dbReference type="InterPro" id="IPR027417">
    <property type="entry name" value="P-loop_NTPase"/>
</dbReference>
<feature type="transmembrane region" description="Helical" evidence="1">
    <location>
        <begin position="438"/>
        <end position="459"/>
    </location>
</feature>
<dbReference type="SUPFAM" id="SSF52540">
    <property type="entry name" value="P-loop containing nucleoside triphosphate hydrolases"/>
    <property type="match status" value="1"/>
</dbReference>
<keyword evidence="4" id="KW-1185">Reference proteome</keyword>
<feature type="transmembrane region" description="Helical" evidence="1">
    <location>
        <begin position="504"/>
        <end position="524"/>
    </location>
</feature>
<feature type="transmembrane region" description="Helical" evidence="1">
    <location>
        <begin position="479"/>
        <end position="498"/>
    </location>
</feature>
<dbReference type="Gene3D" id="3.40.50.300">
    <property type="entry name" value="P-loop containing nucleotide triphosphate hydrolases"/>
    <property type="match status" value="1"/>
</dbReference>
<reference evidence="4" key="1">
    <citation type="journal article" date="2019" name="Int. J. Syst. Evol. Microbiol.">
        <title>The Global Catalogue of Microorganisms (GCM) 10K type strain sequencing project: providing services to taxonomists for standard genome sequencing and annotation.</title>
        <authorList>
            <consortium name="The Broad Institute Genomics Platform"/>
            <consortium name="The Broad Institute Genome Sequencing Center for Infectious Disease"/>
            <person name="Wu L."/>
            <person name="Ma J."/>
        </authorList>
    </citation>
    <scope>NUCLEOTIDE SEQUENCE [LARGE SCALE GENOMIC DNA]</scope>
    <source>
        <strain evidence="4">JCM 17388</strain>
    </source>
</reference>
<dbReference type="Pfam" id="PF05729">
    <property type="entry name" value="NACHT"/>
    <property type="match status" value="1"/>
</dbReference>
<dbReference type="InterPro" id="IPR007111">
    <property type="entry name" value="NACHT_NTPase"/>
</dbReference>
<organism evidence="3 4">
    <name type="scientific">Streptosporangium oxazolinicum</name>
    <dbReference type="NCBI Taxonomy" id="909287"/>
    <lineage>
        <taxon>Bacteria</taxon>
        <taxon>Bacillati</taxon>
        <taxon>Actinomycetota</taxon>
        <taxon>Actinomycetes</taxon>
        <taxon>Streptosporangiales</taxon>
        <taxon>Streptosporangiaceae</taxon>
        <taxon>Streptosporangium</taxon>
    </lineage>
</organism>
<feature type="transmembrane region" description="Helical" evidence="1">
    <location>
        <begin position="12"/>
        <end position="34"/>
    </location>
</feature>
<feature type="transmembrane region" description="Helical" evidence="1">
    <location>
        <begin position="544"/>
        <end position="562"/>
    </location>
</feature>
<accession>A0ABP8AUE3</accession>
<feature type="transmembrane region" description="Helical" evidence="1">
    <location>
        <begin position="582"/>
        <end position="604"/>
    </location>
</feature>
<keyword evidence="1" id="KW-0472">Membrane</keyword>
<keyword evidence="1" id="KW-0812">Transmembrane</keyword>
<evidence type="ECO:0000256" key="1">
    <source>
        <dbReference type="SAM" id="Phobius"/>
    </source>
</evidence>
<name>A0ABP8AUE3_9ACTN</name>
<evidence type="ECO:0000313" key="3">
    <source>
        <dbReference type="EMBL" id="GAA4190259.1"/>
    </source>
</evidence>
<evidence type="ECO:0000313" key="4">
    <source>
        <dbReference type="Proteomes" id="UP001501251"/>
    </source>
</evidence>
<sequence>MAGRKFWGRSRALIGIGIVLFLLAIFALWPTSLAGNLLQEWDARSSIYSAGMAALGLAITIYGVILNRRMLPDVATVERFISHFLEKEYGAKSYLRGIADPEPLVIQWAPAALQHDVTFNSSQIVKGGRERNLSTLAAGFLELKERQLVILGEPGSGKSVMCLLLALELLRARGRESGDSQIPLVVSLIGWRPSHEKGAQHSFGVWLAAQLEAQCPQLRRDYGTRAAITLVENGCILPIFDGLDELPEQTRLEALKVLAKSGAEGLPLIVASRLKPYQKAVKSSKFMLKRAAVVELKPLHYTATLEFLAAGEKRSGRSRWDRVENRIKSGQGPLASVLSSPLMAYLARTAYESPGSDPEDLVNKGREEEIIKHLYASYLPALYGDSRRAMRAQEHFGLLAAHLQASNKAIDLAWWRLFLLVPNVRPISSITVGSFGMIAFWAQYGFWAGLIVSALLAALWSELMKGNPPRHLWFDVRRILGSLLAGGVVGALASLLVATELRPIVIVTIGATVAFVTLSMLSMVAPKDSSAVEPRDILANQRALVFGIIVFLGLAASVRSGFQYDATRAVIDGIQTFTLGGTVLLTMFGASWITYTIAKIWLVVRWRFPLRLLTFLEEAHELGLLRRSGPFYQFRHREIQLYLAETRAR</sequence>
<comment type="caution">
    <text evidence="3">The sequence shown here is derived from an EMBL/GenBank/DDBJ whole genome shotgun (WGS) entry which is preliminary data.</text>
</comment>
<gene>
    <name evidence="3" type="ORF">GCM10022252_28290</name>
</gene>
<protein>
    <recommendedName>
        <fullName evidence="2">NACHT domain-containing protein</fullName>
    </recommendedName>
</protein>
<proteinExistence type="predicted"/>